<proteinExistence type="predicted"/>
<name>A0AAV7MHF2_PLEWA</name>
<feature type="region of interest" description="Disordered" evidence="1">
    <location>
        <begin position="44"/>
        <end position="63"/>
    </location>
</feature>
<accession>A0AAV7MHF2</accession>
<keyword evidence="3" id="KW-1185">Reference proteome</keyword>
<gene>
    <name evidence="2" type="ORF">NDU88_005610</name>
</gene>
<dbReference type="AlphaFoldDB" id="A0AAV7MHF2"/>
<evidence type="ECO:0000313" key="3">
    <source>
        <dbReference type="Proteomes" id="UP001066276"/>
    </source>
</evidence>
<reference evidence="2" key="1">
    <citation type="journal article" date="2022" name="bioRxiv">
        <title>Sequencing and chromosome-scale assembly of the giantPleurodeles waltlgenome.</title>
        <authorList>
            <person name="Brown T."/>
            <person name="Elewa A."/>
            <person name="Iarovenko S."/>
            <person name="Subramanian E."/>
            <person name="Araus A.J."/>
            <person name="Petzold A."/>
            <person name="Susuki M."/>
            <person name="Suzuki K.-i.T."/>
            <person name="Hayashi T."/>
            <person name="Toyoda A."/>
            <person name="Oliveira C."/>
            <person name="Osipova E."/>
            <person name="Leigh N.D."/>
            <person name="Simon A."/>
            <person name="Yun M.H."/>
        </authorList>
    </citation>
    <scope>NUCLEOTIDE SEQUENCE</scope>
    <source>
        <strain evidence="2">20211129_DDA</strain>
        <tissue evidence="2">Liver</tissue>
    </source>
</reference>
<dbReference type="EMBL" id="JANPWB010000014">
    <property type="protein sequence ID" value="KAJ1100528.1"/>
    <property type="molecule type" value="Genomic_DNA"/>
</dbReference>
<dbReference type="Proteomes" id="UP001066276">
    <property type="component" value="Chromosome 10"/>
</dbReference>
<feature type="region of interest" description="Disordered" evidence="1">
    <location>
        <begin position="1"/>
        <end position="26"/>
    </location>
</feature>
<evidence type="ECO:0000256" key="1">
    <source>
        <dbReference type="SAM" id="MobiDB-lite"/>
    </source>
</evidence>
<organism evidence="2 3">
    <name type="scientific">Pleurodeles waltl</name>
    <name type="common">Iberian ribbed newt</name>
    <dbReference type="NCBI Taxonomy" id="8319"/>
    <lineage>
        <taxon>Eukaryota</taxon>
        <taxon>Metazoa</taxon>
        <taxon>Chordata</taxon>
        <taxon>Craniata</taxon>
        <taxon>Vertebrata</taxon>
        <taxon>Euteleostomi</taxon>
        <taxon>Amphibia</taxon>
        <taxon>Batrachia</taxon>
        <taxon>Caudata</taxon>
        <taxon>Salamandroidea</taxon>
        <taxon>Salamandridae</taxon>
        <taxon>Pleurodelinae</taxon>
        <taxon>Pleurodeles</taxon>
    </lineage>
</organism>
<comment type="caution">
    <text evidence="2">The sequence shown here is derived from an EMBL/GenBank/DDBJ whole genome shotgun (WGS) entry which is preliminary data.</text>
</comment>
<sequence length="157" mass="18017">MFGSNKIAVSIASTRQSSRDHDTTAIFRPPKPRLLAACTSGLRGTQRGVRRPQPDSGASRGHERHRYTLQWHVWAPGPVRYVVRRQSSSEMLLLGGHLGHAPSIHCLMYFLCLKPLELHEFERTDRQILLIKQIKELIHMDIYKNCESTYVSFVPNR</sequence>
<evidence type="ECO:0000313" key="2">
    <source>
        <dbReference type="EMBL" id="KAJ1100528.1"/>
    </source>
</evidence>
<protein>
    <submittedName>
        <fullName evidence="2">Uncharacterized protein</fullName>
    </submittedName>
</protein>